<protein>
    <submittedName>
        <fullName evidence="3">EF-hand domain-containing D1</fullName>
    </submittedName>
</protein>
<dbReference type="Proteomes" id="UP000276133">
    <property type="component" value="Unassembled WGS sequence"/>
</dbReference>
<feature type="signal peptide" evidence="1">
    <location>
        <begin position="1"/>
        <end position="18"/>
    </location>
</feature>
<evidence type="ECO:0000313" key="4">
    <source>
        <dbReference type="Proteomes" id="UP000276133"/>
    </source>
</evidence>
<dbReference type="Pfam" id="PF25898">
    <property type="entry name" value="LolA_2nd_metazoa"/>
    <property type="match status" value="2"/>
</dbReference>
<evidence type="ECO:0000256" key="1">
    <source>
        <dbReference type="SAM" id="SignalP"/>
    </source>
</evidence>
<dbReference type="PANTHER" id="PTHR36902:SF1">
    <property type="entry name" value="ENRICHED IN SURFACE-LABELED PROTEOME PROTEIN 9"/>
    <property type="match status" value="1"/>
</dbReference>
<dbReference type="PANTHER" id="PTHR36902">
    <property type="entry name" value="ENRICHED IN SURFACE-LABELED PROTEOME PROTEIN 9"/>
    <property type="match status" value="1"/>
</dbReference>
<proteinExistence type="predicted"/>
<feature type="domain" description="LolA-like" evidence="2">
    <location>
        <begin position="35"/>
        <end position="225"/>
    </location>
</feature>
<dbReference type="OrthoDB" id="5983572at2759"/>
<dbReference type="EMBL" id="REGN01012570">
    <property type="protein sequence ID" value="RMZ95134.1"/>
    <property type="molecule type" value="Genomic_DNA"/>
</dbReference>
<sequence length="441" mass="51131">MFFKNVFLIFILVSKSLTSDLYCNKESISPVADPTTLPKLPAEFQTRVQATFNSERTVEFFLVFDYYDQKAEIITQEEIEHDRRVFYYDKNEYFTISNYRKCQVKKINESFDEFNFFGLVYGPDGAINMKPVNDLLHFNNEFPHMYVGQEVYRGIPVKHYRSCQDWIEFNANFLIDFYFSVSEFEQSVGFPDINAQVPVASVIKGSLTRAGRSVLIENTYEFFEFRPFVERKSDLYVQPSGVFCHNQTFKGEMPPIPRSFSFTEEILINDKKMAKSNKVYYSYDLKAIRYDTLATKNYRENAPLKIIHDFNSGVGFVIDEFIGNCSIISLNNDQDSISLANSAGLALTMKDPNQFFFIDDTYFYAGQRLERGIICDVFVSKRTDFKGMIDKQPEYWVFEIYFMAIGQVMESSESEHPVAPIAIKITSSDSCLKVPKKSPKN</sequence>
<dbReference type="InterPro" id="IPR058831">
    <property type="entry name" value="LolA-like_dom_2nd"/>
</dbReference>
<dbReference type="AlphaFoldDB" id="A0A3M7P8V6"/>
<evidence type="ECO:0000313" key="3">
    <source>
        <dbReference type="EMBL" id="RMZ95134.1"/>
    </source>
</evidence>
<keyword evidence="4" id="KW-1185">Reference proteome</keyword>
<reference evidence="3 4" key="1">
    <citation type="journal article" date="2018" name="Sci. Rep.">
        <title>Genomic signatures of local adaptation to the degree of environmental predictability in rotifers.</title>
        <authorList>
            <person name="Franch-Gras L."/>
            <person name="Hahn C."/>
            <person name="Garcia-Roger E.M."/>
            <person name="Carmona M.J."/>
            <person name="Serra M."/>
            <person name="Gomez A."/>
        </authorList>
    </citation>
    <scope>NUCLEOTIDE SEQUENCE [LARGE SCALE GENOMIC DNA]</scope>
    <source>
        <strain evidence="3">HYR1</strain>
    </source>
</reference>
<feature type="chain" id="PRO_5017938840" evidence="1">
    <location>
        <begin position="19"/>
        <end position="441"/>
    </location>
</feature>
<comment type="caution">
    <text evidence="3">The sequence shown here is derived from an EMBL/GenBank/DDBJ whole genome shotgun (WGS) entry which is preliminary data.</text>
</comment>
<accession>A0A3M7P8V6</accession>
<name>A0A3M7P8V6_BRAPC</name>
<organism evidence="3 4">
    <name type="scientific">Brachionus plicatilis</name>
    <name type="common">Marine rotifer</name>
    <name type="synonym">Brachionus muelleri</name>
    <dbReference type="NCBI Taxonomy" id="10195"/>
    <lineage>
        <taxon>Eukaryota</taxon>
        <taxon>Metazoa</taxon>
        <taxon>Spiralia</taxon>
        <taxon>Gnathifera</taxon>
        <taxon>Rotifera</taxon>
        <taxon>Eurotatoria</taxon>
        <taxon>Monogononta</taxon>
        <taxon>Pseudotrocha</taxon>
        <taxon>Ploima</taxon>
        <taxon>Brachionidae</taxon>
        <taxon>Brachionus</taxon>
    </lineage>
</organism>
<feature type="domain" description="LolA-like" evidence="2">
    <location>
        <begin position="239"/>
        <end position="428"/>
    </location>
</feature>
<gene>
    <name evidence="3" type="ORF">BpHYR1_027288</name>
</gene>
<evidence type="ECO:0000259" key="2">
    <source>
        <dbReference type="Pfam" id="PF25898"/>
    </source>
</evidence>
<keyword evidence="1" id="KW-0732">Signal</keyword>